<accession>X1BG92</accession>
<organism evidence="6">
    <name type="scientific">marine sediment metagenome</name>
    <dbReference type="NCBI Taxonomy" id="412755"/>
    <lineage>
        <taxon>unclassified sequences</taxon>
        <taxon>metagenomes</taxon>
        <taxon>ecological metagenomes</taxon>
    </lineage>
</organism>
<keyword evidence="2" id="KW-0479">Metal-binding</keyword>
<dbReference type="InterPro" id="IPR017896">
    <property type="entry name" value="4Fe4S_Fe-S-bd"/>
</dbReference>
<dbReference type="EMBL" id="BART01017880">
    <property type="protein sequence ID" value="GAG83138.1"/>
    <property type="molecule type" value="Genomic_DNA"/>
</dbReference>
<evidence type="ECO:0000256" key="1">
    <source>
        <dbReference type="ARBA" id="ARBA00022485"/>
    </source>
</evidence>
<dbReference type="PANTHER" id="PTHR43177">
    <property type="entry name" value="PROTEIN NRFC"/>
    <property type="match status" value="1"/>
</dbReference>
<name>X1BG92_9ZZZZ</name>
<dbReference type="PANTHER" id="PTHR43177:SF3">
    <property type="entry name" value="PROTEIN NRFC HOMOLOG"/>
    <property type="match status" value="1"/>
</dbReference>
<gene>
    <name evidence="6" type="ORF">S01H4_33885</name>
</gene>
<dbReference type="Pfam" id="PF00037">
    <property type="entry name" value="Fer4"/>
    <property type="match status" value="1"/>
</dbReference>
<dbReference type="InterPro" id="IPR017900">
    <property type="entry name" value="4Fe4S_Fe_S_CS"/>
</dbReference>
<reference evidence="6" key="1">
    <citation type="journal article" date="2014" name="Front. Microbiol.">
        <title>High frequency of phylogenetically diverse reductive dehalogenase-homologous genes in deep subseafloor sedimentary metagenomes.</title>
        <authorList>
            <person name="Kawai M."/>
            <person name="Futagami T."/>
            <person name="Toyoda A."/>
            <person name="Takaki Y."/>
            <person name="Nishi S."/>
            <person name="Hori S."/>
            <person name="Arai W."/>
            <person name="Tsubouchi T."/>
            <person name="Morono Y."/>
            <person name="Uchiyama I."/>
            <person name="Ito T."/>
            <person name="Fujiyama A."/>
            <person name="Inagaki F."/>
            <person name="Takami H."/>
        </authorList>
    </citation>
    <scope>NUCLEOTIDE SEQUENCE</scope>
    <source>
        <strain evidence="6">Expedition CK06-06</strain>
    </source>
</reference>
<protein>
    <recommendedName>
        <fullName evidence="5">4Fe-4S ferredoxin-type domain-containing protein</fullName>
    </recommendedName>
</protein>
<evidence type="ECO:0000259" key="5">
    <source>
        <dbReference type="PROSITE" id="PS51379"/>
    </source>
</evidence>
<evidence type="ECO:0000256" key="2">
    <source>
        <dbReference type="ARBA" id="ARBA00022723"/>
    </source>
</evidence>
<evidence type="ECO:0000256" key="3">
    <source>
        <dbReference type="ARBA" id="ARBA00023004"/>
    </source>
</evidence>
<dbReference type="PROSITE" id="PS51379">
    <property type="entry name" value="4FE4S_FER_2"/>
    <property type="match status" value="1"/>
</dbReference>
<sequence>MHKLENGITMHDPKKCIGCKYCEFNCPYGVIYFNWEKPHKFWRDTEPVIKEGTASPEEVVKSVKGKSVPYYNPEREEIQPGIRPKGVVEKCTLCDHRVRKGKLPRCVEACPADARVFGDISDPESEVNVLLGKFRPFRLRVQLGTEPHVFYIRSFNPSEYPPTKGGV</sequence>
<dbReference type="GO" id="GO:0051539">
    <property type="term" value="F:4 iron, 4 sulfur cluster binding"/>
    <property type="evidence" value="ECO:0007669"/>
    <property type="project" value="UniProtKB-KW"/>
</dbReference>
<evidence type="ECO:0000256" key="4">
    <source>
        <dbReference type="ARBA" id="ARBA00023014"/>
    </source>
</evidence>
<dbReference type="InterPro" id="IPR050954">
    <property type="entry name" value="ET_IronSulfur_Cluster-Binding"/>
</dbReference>
<proteinExistence type="predicted"/>
<dbReference type="AlphaFoldDB" id="X1BG92"/>
<dbReference type="SUPFAM" id="SSF54862">
    <property type="entry name" value="4Fe-4S ferredoxins"/>
    <property type="match status" value="1"/>
</dbReference>
<dbReference type="PROSITE" id="PS00198">
    <property type="entry name" value="4FE4S_FER_1"/>
    <property type="match status" value="1"/>
</dbReference>
<comment type="caution">
    <text evidence="6">The sequence shown here is derived from an EMBL/GenBank/DDBJ whole genome shotgun (WGS) entry which is preliminary data.</text>
</comment>
<keyword evidence="1" id="KW-0004">4Fe-4S</keyword>
<keyword evidence="3" id="KW-0408">Iron</keyword>
<dbReference type="Gene3D" id="3.30.70.20">
    <property type="match status" value="1"/>
</dbReference>
<dbReference type="GO" id="GO:0046872">
    <property type="term" value="F:metal ion binding"/>
    <property type="evidence" value="ECO:0007669"/>
    <property type="project" value="UniProtKB-KW"/>
</dbReference>
<feature type="domain" description="4Fe-4S ferredoxin-type" evidence="5">
    <location>
        <begin position="7"/>
        <end position="36"/>
    </location>
</feature>
<evidence type="ECO:0000313" key="6">
    <source>
        <dbReference type="EMBL" id="GAG83138.1"/>
    </source>
</evidence>
<keyword evidence="4" id="KW-0411">Iron-sulfur</keyword>
<dbReference type="Pfam" id="PF13247">
    <property type="entry name" value="Fer4_11"/>
    <property type="match status" value="1"/>
</dbReference>